<name>A0A7S1Z8N5_TRICV</name>
<evidence type="ECO:0000313" key="2">
    <source>
        <dbReference type="EMBL" id="CAD9331507.1"/>
    </source>
</evidence>
<protein>
    <submittedName>
        <fullName evidence="2">Uncharacterized protein</fullName>
    </submittedName>
</protein>
<reference evidence="2" key="1">
    <citation type="submission" date="2021-01" db="EMBL/GenBank/DDBJ databases">
        <authorList>
            <person name="Corre E."/>
            <person name="Pelletier E."/>
            <person name="Niang G."/>
            <person name="Scheremetjew M."/>
            <person name="Finn R."/>
            <person name="Kale V."/>
            <person name="Holt S."/>
            <person name="Cochrane G."/>
            <person name="Meng A."/>
            <person name="Brown T."/>
            <person name="Cohen L."/>
        </authorList>
    </citation>
    <scope>NUCLEOTIDE SEQUENCE</scope>
    <source>
        <strain evidence="2">Grunow 1884</strain>
    </source>
</reference>
<accession>A0A7S1Z8N5</accession>
<organism evidence="2">
    <name type="scientific">Trieres chinensis</name>
    <name type="common">Marine centric diatom</name>
    <name type="synonym">Odontella sinensis</name>
    <dbReference type="NCBI Taxonomy" id="1514140"/>
    <lineage>
        <taxon>Eukaryota</taxon>
        <taxon>Sar</taxon>
        <taxon>Stramenopiles</taxon>
        <taxon>Ochrophyta</taxon>
        <taxon>Bacillariophyta</taxon>
        <taxon>Mediophyceae</taxon>
        <taxon>Biddulphiophycidae</taxon>
        <taxon>Eupodiscales</taxon>
        <taxon>Parodontellaceae</taxon>
        <taxon>Trieres</taxon>
    </lineage>
</organism>
<dbReference type="EMBL" id="HBGO01011033">
    <property type="protein sequence ID" value="CAD9331507.1"/>
    <property type="molecule type" value="Transcribed_RNA"/>
</dbReference>
<feature type="transmembrane region" description="Helical" evidence="1">
    <location>
        <begin position="105"/>
        <end position="125"/>
    </location>
</feature>
<keyword evidence="1" id="KW-0812">Transmembrane</keyword>
<keyword evidence="1" id="KW-1133">Transmembrane helix</keyword>
<gene>
    <name evidence="2" type="ORF">OSIN01602_LOCUS6155</name>
</gene>
<dbReference type="AlphaFoldDB" id="A0A7S1Z8N5"/>
<keyword evidence="1" id="KW-0472">Membrane</keyword>
<sequence length="191" mass="21316">MAKLQASVDDRILTSDFESVFRNGGRLPSSSEDIFFAFDERPPGAPFEYRFRLDAVETGASSVSPVDFFGTDDLPKVQRWLQELNSEVELLRRPGCRSRTSAHGIPTWAFLLPLICCLGGVCFLVSEEQKFRDSVLDVVEDRLARPPAGYCACIRRACRHVRVSRNGGTSSGSPLETQIWLELRKTSSNAK</sequence>
<proteinExistence type="predicted"/>
<evidence type="ECO:0000256" key="1">
    <source>
        <dbReference type="SAM" id="Phobius"/>
    </source>
</evidence>